<sequence>MNYAATLAVMAVLAFGFPLLVKLGTELGLPAVYASALLWSLVVFCVTVWTVRWQVARHSQRVTLLTAARAQVAAQPQNPEAYFLEGRHLASRLLDVGRPREAAEVIDRYSRLGGARESDIVALRVELSSRQKWRFRKVRI</sequence>
<evidence type="ECO:0000313" key="3">
    <source>
        <dbReference type="Proteomes" id="UP001596297"/>
    </source>
</evidence>
<accession>A0ABW1Y8J0</accession>
<proteinExistence type="predicted"/>
<reference evidence="3" key="1">
    <citation type="journal article" date="2019" name="Int. J. Syst. Evol. Microbiol.">
        <title>The Global Catalogue of Microorganisms (GCM) 10K type strain sequencing project: providing services to taxonomists for standard genome sequencing and annotation.</title>
        <authorList>
            <consortium name="The Broad Institute Genomics Platform"/>
            <consortium name="The Broad Institute Genome Sequencing Center for Infectious Disease"/>
            <person name="Wu L."/>
            <person name="Ma J."/>
        </authorList>
    </citation>
    <scope>NUCLEOTIDE SEQUENCE [LARGE SCALE GENOMIC DNA]</scope>
    <source>
        <strain evidence="3">CGMCC 1.15772</strain>
    </source>
</reference>
<evidence type="ECO:0000256" key="1">
    <source>
        <dbReference type="SAM" id="Phobius"/>
    </source>
</evidence>
<gene>
    <name evidence="2" type="ORF">ACFP81_00365</name>
</gene>
<keyword evidence="3" id="KW-1185">Reference proteome</keyword>
<keyword evidence="1" id="KW-0812">Transmembrane</keyword>
<dbReference type="RefSeq" id="WP_380081663.1">
    <property type="nucleotide sequence ID" value="NZ_JBHSWD010000001.1"/>
</dbReference>
<dbReference type="Proteomes" id="UP001596297">
    <property type="component" value="Unassembled WGS sequence"/>
</dbReference>
<comment type="caution">
    <text evidence="2">The sequence shown here is derived from an EMBL/GenBank/DDBJ whole genome shotgun (WGS) entry which is preliminary data.</text>
</comment>
<keyword evidence="1" id="KW-0472">Membrane</keyword>
<protein>
    <recommendedName>
        <fullName evidence="4">Tetratricopeptide repeat protein</fullName>
    </recommendedName>
</protein>
<organism evidence="2 3">
    <name type="scientific">Deinococcus lacus</name>
    <dbReference type="NCBI Taxonomy" id="392561"/>
    <lineage>
        <taxon>Bacteria</taxon>
        <taxon>Thermotogati</taxon>
        <taxon>Deinococcota</taxon>
        <taxon>Deinococci</taxon>
        <taxon>Deinococcales</taxon>
        <taxon>Deinococcaceae</taxon>
        <taxon>Deinococcus</taxon>
    </lineage>
</organism>
<evidence type="ECO:0008006" key="4">
    <source>
        <dbReference type="Google" id="ProtNLM"/>
    </source>
</evidence>
<name>A0ABW1Y8J0_9DEIO</name>
<feature type="transmembrane region" description="Helical" evidence="1">
    <location>
        <begin position="32"/>
        <end position="51"/>
    </location>
</feature>
<evidence type="ECO:0000313" key="2">
    <source>
        <dbReference type="EMBL" id="MFC6590641.1"/>
    </source>
</evidence>
<keyword evidence="1" id="KW-1133">Transmembrane helix</keyword>
<dbReference type="EMBL" id="JBHSWD010000001">
    <property type="protein sequence ID" value="MFC6590641.1"/>
    <property type="molecule type" value="Genomic_DNA"/>
</dbReference>